<feature type="transmembrane region" description="Helical" evidence="1">
    <location>
        <begin position="145"/>
        <end position="165"/>
    </location>
</feature>
<dbReference type="RefSeq" id="XP_008871326.1">
    <property type="nucleotide sequence ID" value="XM_008873104.1"/>
</dbReference>
<organism evidence="2">
    <name type="scientific">Aphanomyces invadans</name>
    <dbReference type="NCBI Taxonomy" id="157072"/>
    <lineage>
        <taxon>Eukaryota</taxon>
        <taxon>Sar</taxon>
        <taxon>Stramenopiles</taxon>
        <taxon>Oomycota</taxon>
        <taxon>Saprolegniomycetes</taxon>
        <taxon>Saprolegniales</taxon>
        <taxon>Verrucalvaceae</taxon>
        <taxon>Aphanomyces</taxon>
    </lineage>
</organism>
<dbReference type="GeneID" id="20084724"/>
<dbReference type="EMBL" id="KI913965">
    <property type="protein sequence ID" value="ETW00301.1"/>
    <property type="molecule type" value="Genomic_DNA"/>
</dbReference>
<keyword evidence="1" id="KW-0812">Transmembrane</keyword>
<dbReference type="VEuPathDB" id="FungiDB:H310_07674"/>
<dbReference type="AlphaFoldDB" id="A0A024U1J8"/>
<protein>
    <submittedName>
        <fullName evidence="2">Uncharacterized protein</fullName>
    </submittedName>
</protein>
<keyword evidence="1" id="KW-0472">Membrane</keyword>
<sequence>MPGASPRQPSATSVYLTTLFKGPTIVLAIARHGLSGLFYAAVYAVYKLANQKDLRSVQAFAPVVVGPIMGALALLHIYGLTWTVLLVRCRTTPRRKASFIPTVFVSPLKVHLSQPTQLIIFHSIDVVCQSYQAYRMSYYLVDRRYAITFAMVVSAYCLITPWFLFAKHAVARRSLVLLLNNCLGLVLNSIFPIFLFLIQALKLVILDRKFQNDDKFVTVSLLVGRYLMVTSPTDLISKIAMQCLSCLSIRRLVQSVTNPMPKVSSSNFASVGGFYGTCF</sequence>
<keyword evidence="1" id="KW-1133">Transmembrane helix</keyword>
<gene>
    <name evidence="2" type="ORF">H310_07674</name>
</gene>
<feature type="transmembrane region" description="Helical" evidence="1">
    <location>
        <begin position="185"/>
        <end position="205"/>
    </location>
</feature>
<accession>A0A024U1J8</accession>
<dbReference type="OrthoDB" id="118666at2759"/>
<feature type="transmembrane region" description="Helical" evidence="1">
    <location>
        <begin position="66"/>
        <end position="87"/>
    </location>
</feature>
<feature type="transmembrane region" description="Helical" evidence="1">
    <location>
        <begin position="25"/>
        <end position="46"/>
    </location>
</feature>
<proteinExistence type="predicted"/>
<evidence type="ECO:0000256" key="1">
    <source>
        <dbReference type="SAM" id="Phobius"/>
    </source>
</evidence>
<name>A0A024U1J8_9STRA</name>
<reference evidence="2" key="1">
    <citation type="submission" date="2013-12" db="EMBL/GenBank/DDBJ databases">
        <title>The Genome Sequence of Aphanomyces invadans NJM9701.</title>
        <authorList>
            <consortium name="The Broad Institute Genomics Platform"/>
            <person name="Russ C."/>
            <person name="Tyler B."/>
            <person name="van West P."/>
            <person name="Dieguez-Uribeondo J."/>
            <person name="Young S.K."/>
            <person name="Zeng Q."/>
            <person name="Gargeya S."/>
            <person name="Fitzgerald M."/>
            <person name="Abouelleil A."/>
            <person name="Alvarado L."/>
            <person name="Chapman S.B."/>
            <person name="Gainer-Dewar J."/>
            <person name="Goldberg J."/>
            <person name="Griggs A."/>
            <person name="Gujja S."/>
            <person name="Hansen M."/>
            <person name="Howarth C."/>
            <person name="Imamovic A."/>
            <person name="Ireland A."/>
            <person name="Larimer J."/>
            <person name="McCowan C."/>
            <person name="Murphy C."/>
            <person name="Pearson M."/>
            <person name="Poon T.W."/>
            <person name="Priest M."/>
            <person name="Roberts A."/>
            <person name="Saif S."/>
            <person name="Shea T."/>
            <person name="Sykes S."/>
            <person name="Wortman J."/>
            <person name="Nusbaum C."/>
            <person name="Birren B."/>
        </authorList>
    </citation>
    <scope>NUCLEOTIDE SEQUENCE [LARGE SCALE GENOMIC DNA]</scope>
    <source>
        <strain evidence="2">NJM9701</strain>
    </source>
</reference>
<evidence type="ECO:0000313" key="2">
    <source>
        <dbReference type="EMBL" id="ETW00301.1"/>
    </source>
</evidence>